<name>A0A2G2YLY8_CAPAN</name>
<evidence type="ECO:0000313" key="1">
    <source>
        <dbReference type="EMBL" id="PHT70750.1"/>
    </source>
</evidence>
<dbReference type="AlphaFoldDB" id="A0A2G2YLY8"/>
<organism evidence="1 2">
    <name type="scientific">Capsicum annuum</name>
    <name type="common">Capsicum pepper</name>
    <dbReference type="NCBI Taxonomy" id="4072"/>
    <lineage>
        <taxon>Eukaryota</taxon>
        <taxon>Viridiplantae</taxon>
        <taxon>Streptophyta</taxon>
        <taxon>Embryophyta</taxon>
        <taxon>Tracheophyta</taxon>
        <taxon>Spermatophyta</taxon>
        <taxon>Magnoliopsida</taxon>
        <taxon>eudicotyledons</taxon>
        <taxon>Gunneridae</taxon>
        <taxon>Pentapetalae</taxon>
        <taxon>asterids</taxon>
        <taxon>lamiids</taxon>
        <taxon>Solanales</taxon>
        <taxon>Solanaceae</taxon>
        <taxon>Solanoideae</taxon>
        <taxon>Capsiceae</taxon>
        <taxon>Capsicum</taxon>
    </lineage>
</organism>
<gene>
    <name evidence="1" type="ORF">T459_25854</name>
</gene>
<dbReference type="Gramene" id="PHT70750">
    <property type="protein sequence ID" value="PHT70750"/>
    <property type="gene ID" value="T459_25854"/>
</dbReference>
<proteinExistence type="predicted"/>
<sequence length="143" mass="16292">MRPRRTHWMSLMTTSTYLKRNTPMQQLSSSMTLDLKSGSGLTLVNRFNIMTTNIIESLKAMLLDERGYPVATIFNLIAHKFDKIFKKRYVDVNNSRTTFIPEVEKILGKNMTEGDTLYANNINGSTDEFTMIDCGPSTDVNLL</sequence>
<keyword evidence="2" id="KW-1185">Reference proteome</keyword>
<accession>A0A2G2YLY8</accession>
<reference evidence="1 2" key="2">
    <citation type="journal article" date="2017" name="Genome Biol.">
        <title>New reference genome sequences of hot pepper reveal the massive evolution of plant disease-resistance genes by retroduplication.</title>
        <authorList>
            <person name="Kim S."/>
            <person name="Park J."/>
            <person name="Yeom S.I."/>
            <person name="Kim Y.M."/>
            <person name="Seo E."/>
            <person name="Kim K.T."/>
            <person name="Kim M.S."/>
            <person name="Lee J.M."/>
            <person name="Cheong K."/>
            <person name="Shin H.S."/>
            <person name="Kim S.B."/>
            <person name="Han K."/>
            <person name="Lee J."/>
            <person name="Park M."/>
            <person name="Lee H.A."/>
            <person name="Lee H.Y."/>
            <person name="Lee Y."/>
            <person name="Oh S."/>
            <person name="Lee J.H."/>
            <person name="Choi E."/>
            <person name="Choi E."/>
            <person name="Lee S.E."/>
            <person name="Jeon J."/>
            <person name="Kim H."/>
            <person name="Choi G."/>
            <person name="Song H."/>
            <person name="Lee J."/>
            <person name="Lee S.C."/>
            <person name="Kwon J.K."/>
            <person name="Lee H.Y."/>
            <person name="Koo N."/>
            <person name="Hong Y."/>
            <person name="Kim R.W."/>
            <person name="Kang W.H."/>
            <person name="Huh J.H."/>
            <person name="Kang B.C."/>
            <person name="Yang T.J."/>
            <person name="Lee Y.H."/>
            <person name="Bennetzen J.L."/>
            <person name="Choi D."/>
        </authorList>
    </citation>
    <scope>NUCLEOTIDE SEQUENCE [LARGE SCALE GENOMIC DNA]</scope>
    <source>
        <strain evidence="2">cv. CM334</strain>
    </source>
</reference>
<comment type="caution">
    <text evidence="1">The sequence shown here is derived from an EMBL/GenBank/DDBJ whole genome shotgun (WGS) entry which is preliminary data.</text>
</comment>
<reference evidence="1 2" key="1">
    <citation type="journal article" date="2014" name="Nat. Genet.">
        <title>Genome sequence of the hot pepper provides insights into the evolution of pungency in Capsicum species.</title>
        <authorList>
            <person name="Kim S."/>
            <person name="Park M."/>
            <person name="Yeom S.I."/>
            <person name="Kim Y.M."/>
            <person name="Lee J.M."/>
            <person name="Lee H.A."/>
            <person name="Seo E."/>
            <person name="Choi J."/>
            <person name="Cheong K."/>
            <person name="Kim K.T."/>
            <person name="Jung K."/>
            <person name="Lee G.W."/>
            <person name="Oh S.K."/>
            <person name="Bae C."/>
            <person name="Kim S.B."/>
            <person name="Lee H.Y."/>
            <person name="Kim S.Y."/>
            <person name="Kim M.S."/>
            <person name="Kang B.C."/>
            <person name="Jo Y.D."/>
            <person name="Yang H.B."/>
            <person name="Jeong H.J."/>
            <person name="Kang W.H."/>
            <person name="Kwon J.K."/>
            <person name="Shin C."/>
            <person name="Lim J.Y."/>
            <person name="Park J.H."/>
            <person name="Huh J.H."/>
            <person name="Kim J.S."/>
            <person name="Kim B.D."/>
            <person name="Cohen O."/>
            <person name="Paran I."/>
            <person name="Suh M.C."/>
            <person name="Lee S.B."/>
            <person name="Kim Y.K."/>
            <person name="Shin Y."/>
            <person name="Noh S.J."/>
            <person name="Park J."/>
            <person name="Seo Y.S."/>
            <person name="Kwon S.Y."/>
            <person name="Kim H.A."/>
            <person name="Park J.M."/>
            <person name="Kim H.J."/>
            <person name="Choi S.B."/>
            <person name="Bosland P.W."/>
            <person name="Reeves G."/>
            <person name="Jo S.H."/>
            <person name="Lee B.W."/>
            <person name="Cho H.T."/>
            <person name="Choi H.S."/>
            <person name="Lee M.S."/>
            <person name="Yu Y."/>
            <person name="Do Choi Y."/>
            <person name="Park B.S."/>
            <person name="van Deynze A."/>
            <person name="Ashrafi H."/>
            <person name="Hill T."/>
            <person name="Kim W.T."/>
            <person name="Pai H.S."/>
            <person name="Ahn H.K."/>
            <person name="Yeam I."/>
            <person name="Giovannoni J.J."/>
            <person name="Rose J.K."/>
            <person name="Sorensen I."/>
            <person name="Lee S.J."/>
            <person name="Kim R.W."/>
            <person name="Choi I.Y."/>
            <person name="Choi B.S."/>
            <person name="Lim J.S."/>
            <person name="Lee Y.H."/>
            <person name="Choi D."/>
        </authorList>
    </citation>
    <scope>NUCLEOTIDE SEQUENCE [LARGE SCALE GENOMIC DNA]</scope>
    <source>
        <strain evidence="2">cv. CM334</strain>
    </source>
</reference>
<dbReference type="Proteomes" id="UP000222542">
    <property type="component" value="Unassembled WGS sequence"/>
</dbReference>
<evidence type="ECO:0000313" key="2">
    <source>
        <dbReference type="Proteomes" id="UP000222542"/>
    </source>
</evidence>
<protein>
    <submittedName>
        <fullName evidence="1">Uncharacterized protein</fullName>
    </submittedName>
</protein>
<dbReference type="EMBL" id="AYRZ02000010">
    <property type="protein sequence ID" value="PHT70750.1"/>
    <property type="molecule type" value="Genomic_DNA"/>
</dbReference>